<feature type="domain" description="HTH tetR-type" evidence="3">
    <location>
        <begin position="20"/>
        <end position="80"/>
    </location>
</feature>
<proteinExistence type="predicted"/>
<dbReference type="PANTHER" id="PTHR43479">
    <property type="entry name" value="ACREF/ENVCD OPERON REPRESSOR-RELATED"/>
    <property type="match status" value="1"/>
</dbReference>
<sequence>MLNGTELKLFADAHVLDEMTDKQVRILLAAIEVFAEKGYANASTKEIANKADVAEGNIFSKYKNKRGLLNAIINPVIHSIFPAVLSDFNDASPIQSNYVTLHSFVDTVLRDRVQFLKENSAVLKIFVSELLYNNDVRVKLMQQFPTSYWKNINHNLNVLKENHLMVDWENTEILKLMWSVVSGMIVGYLLFNQPLESKEINHCIDALVKALSR</sequence>
<dbReference type="PROSITE" id="PS50977">
    <property type="entry name" value="HTH_TETR_2"/>
    <property type="match status" value="1"/>
</dbReference>
<gene>
    <name evidence="4" type="ORF">FD17_GL002161</name>
</gene>
<dbReference type="Pfam" id="PF00440">
    <property type="entry name" value="TetR_N"/>
    <property type="match status" value="1"/>
</dbReference>
<dbReference type="Gene3D" id="1.10.357.10">
    <property type="entry name" value="Tetracycline Repressor, domain 2"/>
    <property type="match status" value="1"/>
</dbReference>
<feature type="DNA-binding region" description="H-T-H motif" evidence="2">
    <location>
        <begin position="43"/>
        <end position="62"/>
    </location>
</feature>
<dbReference type="PRINTS" id="PR00455">
    <property type="entry name" value="HTHTETR"/>
</dbReference>
<keyword evidence="1 2" id="KW-0238">DNA-binding</keyword>
<dbReference type="GO" id="GO:0003677">
    <property type="term" value="F:DNA binding"/>
    <property type="evidence" value="ECO:0007669"/>
    <property type="project" value="UniProtKB-UniRule"/>
</dbReference>
<dbReference type="Proteomes" id="UP000051581">
    <property type="component" value="Unassembled WGS sequence"/>
</dbReference>
<reference evidence="4 5" key="1">
    <citation type="journal article" date="2015" name="Genome Announc.">
        <title>Expanding the biotechnology potential of lactobacilli through comparative genomics of 213 strains and associated genera.</title>
        <authorList>
            <person name="Sun Z."/>
            <person name="Harris H.M."/>
            <person name="McCann A."/>
            <person name="Guo C."/>
            <person name="Argimon S."/>
            <person name="Zhang W."/>
            <person name="Yang X."/>
            <person name="Jeffery I.B."/>
            <person name="Cooney J.C."/>
            <person name="Kagawa T.F."/>
            <person name="Liu W."/>
            <person name="Song Y."/>
            <person name="Salvetti E."/>
            <person name="Wrobel A."/>
            <person name="Rasinkangas P."/>
            <person name="Parkhill J."/>
            <person name="Rea M.C."/>
            <person name="O'Sullivan O."/>
            <person name="Ritari J."/>
            <person name="Douillard F.P."/>
            <person name="Paul Ross R."/>
            <person name="Yang R."/>
            <person name="Briner A.E."/>
            <person name="Felis G.E."/>
            <person name="de Vos W.M."/>
            <person name="Barrangou R."/>
            <person name="Klaenhammer T.R."/>
            <person name="Caufield P.W."/>
            <person name="Cui Y."/>
            <person name="Zhang H."/>
            <person name="O'Toole P.W."/>
        </authorList>
    </citation>
    <scope>NUCLEOTIDE SEQUENCE [LARGE SCALE GENOMIC DNA]</scope>
    <source>
        <strain evidence="4 5">DSM 19904</strain>
    </source>
</reference>
<evidence type="ECO:0000313" key="5">
    <source>
        <dbReference type="Proteomes" id="UP000051581"/>
    </source>
</evidence>
<dbReference type="InterPro" id="IPR050624">
    <property type="entry name" value="HTH-type_Tx_Regulator"/>
</dbReference>
<accession>A0A0R1L9A9</accession>
<dbReference type="AlphaFoldDB" id="A0A0R1L9A9"/>
<comment type="caution">
    <text evidence="4">The sequence shown here is derived from an EMBL/GenBank/DDBJ whole genome shotgun (WGS) entry which is preliminary data.</text>
</comment>
<protein>
    <submittedName>
        <fullName evidence="4">TetR family transcriptional regulator</fullName>
    </submittedName>
</protein>
<keyword evidence="5" id="KW-1185">Reference proteome</keyword>
<dbReference type="PATRIC" id="fig|1423808.3.peg.2189"/>
<dbReference type="InterPro" id="IPR001647">
    <property type="entry name" value="HTH_TetR"/>
</dbReference>
<dbReference type="RefSeq" id="WP_057824307.1">
    <property type="nucleotide sequence ID" value="NZ_AZEA01000005.1"/>
</dbReference>
<dbReference type="InterPro" id="IPR009057">
    <property type="entry name" value="Homeodomain-like_sf"/>
</dbReference>
<evidence type="ECO:0000256" key="1">
    <source>
        <dbReference type="ARBA" id="ARBA00023125"/>
    </source>
</evidence>
<evidence type="ECO:0000313" key="4">
    <source>
        <dbReference type="EMBL" id="KRK88898.1"/>
    </source>
</evidence>
<dbReference type="OrthoDB" id="9780824at2"/>
<evidence type="ECO:0000256" key="2">
    <source>
        <dbReference type="PROSITE-ProRule" id="PRU00335"/>
    </source>
</evidence>
<name>A0A0R1L9A9_9LACO</name>
<dbReference type="SUPFAM" id="SSF46689">
    <property type="entry name" value="Homeodomain-like"/>
    <property type="match status" value="1"/>
</dbReference>
<dbReference type="EMBL" id="AZEA01000005">
    <property type="protein sequence ID" value="KRK88898.1"/>
    <property type="molecule type" value="Genomic_DNA"/>
</dbReference>
<evidence type="ECO:0000259" key="3">
    <source>
        <dbReference type="PROSITE" id="PS50977"/>
    </source>
</evidence>
<organism evidence="4 5">
    <name type="scientific">Lentilactobacillus sunkii DSM 19904</name>
    <dbReference type="NCBI Taxonomy" id="1423808"/>
    <lineage>
        <taxon>Bacteria</taxon>
        <taxon>Bacillati</taxon>
        <taxon>Bacillota</taxon>
        <taxon>Bacilli</taxon>
        <taxon>Lactobacillales</taxon>
        <taxon>Lactobacillaceae</taxon>
        <taxon>Lentilactobacillus</taxon>
    </lineage>
</organism>
<dbReference type="PANTHER" id="PTHR43479:SF11">
    <property type="entry name" value="ACREF_ENVCD OPERON REPRESSOR-RELATED"/>
    <property type="match status" value="1"/>
</dbReference>